<dbReference type="Gene3D" id="1.20.120.1080">
    <property type="match status" value="1"/>
</dbReference>
<dbReference type="GO" id="GO:0032040">
    <property type="term" value="C:small-subunit processome"/>
    <property type="evidence" value="ECO:0007669"/>
    <property type="project" value="EnsemblFungi"/>
</dbReference>
<dbReference type="SMART" id="SM00487">
    <property type="entry name" value="DEXDc"/>
    <property type="match status" value="1"/>
</dbReference>
<feature type="compositionally biased region" description="Basic and acidic residues" evidence="7">
    <location>
        <begin position="1"/>
        <end position="11"/>
    </location>
</feature>
<dbReference type="EC" id="3.6.4.13" evidence="1"/>
<comment type="catalytic activity">
    <reaction evidence="6">
        <text>ATP + H2O = ADP + phosphate + H(+)</text>
        <dbReference type="Rhea" id="RHEA:13065"/>
        <dbReference type="ChEBI" id="CHEBI:15377"/>
        <dbReference type="ChEBI" id="CHEBI:15378"/>
        <dbReference type="ChEBI" id="CHEBI:30616"/>
        <dbReference type="ChEBI" id="CHEBI:43474"/>
        <dbReference type="ChEBI" id="CHEBI:456216"/>
        <dbReference type="EC" id="3.6.4.13"/>
    </reaction>
</comment>
<dbReference type="GO" id="GO:0042802">
    <property type="term" value="F:identical protein binding"/>
    <property type="evidence" value="ECO:0007669"/>
    <property type="project" value="EnsemblFungi"/>
</dbReference>
<dbReference type="PANTHER" id="PTHR18934">
    <property type="entry name" value="ATP-DEPENDENT RNA HELICASE"/>
    <property type="match status" value="1"/>
</dbReference>
<dbReference type="Proteomes" id="UP000077069">
    <property type="component" value="Unassembled WGS sequence"/>
</dbReference>
<dbReference type="InterPro" id="IPR048333">
    <property type="entry name" value="HA2_WH"/>
</dbReference>
<dbReference type="SMART" id="SM00847">
    <property type="entry name" value="HA2"/>
    <property type="match status" value="1"/>
</dbReference>
<evidence type="ECO:0000256" key="6">
    <source>
        <dbReference type="ARBA" id="ARBA00047984"/>
    </source>
</evidence>
<dbReference type="InterPro" id="IPR027417">
    <property type="entry name" value="P-loop_NTPase"/>
</dbReference>
<feature type="compositionally biased region" description="Basic and acidic residues" evidence="7">
    <location>
        <begin position="35"/>
        <end position="55"/>
    </location>
</feature>
<sequence length="828" mass="92700">MSKKQNEEAHNGGDTQNAEITRGKKRKRKGGDAGVDLRKGAGKVTKFDDGGKQPIEEVLSAVPTTSTKTPKPTEPKSFSRVEEGEAPEVEQRLKGPRPDQPRGKYEKRPENVRDDPEQQREQPKKALSRPRKTPNGEQTTHRSPYLIKKRDELLPKRKALPIWSQADAIRQRLRENNVLVLTGETGSGKSTQVPQFLQSEDWCTKTIAITQPRRVAAISLARRVAEEMGSLFGAQSPAAKVGYSVRFDNAAGPNTKIKFLTEGMLLQEMLRDPDMKQYSAVVVDEVHERSVNVDLILGFLRNLVSRIGRGKGVRKHPLKVVVMSATADVEGLVNFFAEGLDEDLKAPETSGGPTTVSQAARDRISTCFVEGRQFPVKTTYLPEPTLDWVESALKIIFQIHYKEPLPGDVLVFLTGQDKIEALEKLVNDYAAAMDKDMPKLLALPLFAALPQQAQQRIFQPTPYRTRKVILATNIAETSVTVPGVRFVVDCGKSKIKQYRSNLGLESLLAKPISKSAAIQRQGRAGREAPGQCYRLYTENDFKTLEERTMPEILRCDLSQSLLTMKARGVNDVLHFPFLDRPPRETLGKALMQLFHLGALNEDGTVNDLGIKMAKLPVTPTLARIIVEAAKPEHDCLHDVIDIISALSTEDSIFFNIATEEKRERAEEARRNLYRREGDHMTFLVTVQQYAEEQTDRKAWCERHFVSHRAMQSVMNIRKQLRQQCTQLKLLSSEAPTSSSSPNTDAILACILRGFVSNTARLCPDGSYKTFFHNQLVAVHPSSVMHGRKIKAEAIVFSEFLFTNKSYAKKVSAVQMNWVGDVMKEVVPM</sequence>
<keyword evidence="11" id="KW-1185">Reference proteome</keyword>
<proteinExistence type="predicted"/>
<dbReference type="EMBL" id="KV441561">
    <property type="protein sequence ID" value="OAF99563.1"/>
    <property type="molecule type" value="Genomic_DNA"/>
</dbReference>
<dbReference type="STRING" id="1460663.A0A177BVP9"/>
<dbReference type="Pfam" id="PF00271">
    <property type="entry name" value="Helicase_C"/>
    <property type="match status" value="1"/>
</dbReference>
<dbReference type="InterPro" id="IPR014001">
    <property type="entry name" value="Helicase_ATP-bd"/>
</dbReference>
<dbReference type="InterPro" id="IPR011709">
    <property type="entry name" value="DEAD-box_helicase_OB_fold"/>
</dbReference>
<dbReference type="GO" id="GO:0003725">
    <property type="term" value="F:double-stranded RNA binding"/>
    <property type="evidence" value="ECO:0007669"/>
    <property type="project" value="TreeGrafter"/>
</dbReference>
<evidence type="ECO:0000256" key="5">
    <source>
        <dbReference type="ARBA" id="ARBA00022840"/>
    </source>
</evidence>
<dbReference type="GO" id="GO:0003724">
    <property type="term" value="F:RNA helicase activity"/>
    <property type="evidence" value="ECO:0007669"/>
    <property type="project" value="UniProtKB-EC"/>
</dbReference>
<reference evidence="10 11" key="1">
    <citation type="submission" date="2016-05" db="EMBL/GenBank/DDBJ databases">
        <title>Comparative analysis of secretome profiles of manganese(II)-oxidizing ascomycete fungi.</title>
        <authorList>
            <consortium name="DOE Joint Genome Institute"/>
            <person name="Zeiner C.A."/>
            <person name="Purvine S.O."/>
            <person name="Zink E.M."/>
            <person name="Wu S."/>
            <person name="Pasa-Tolic L."/>
            <person name="Chaput D.L."/>
            <person name="Haridas S."/>
            <person name="Grigoriev I.V."/>
            <person name="Santelli C.M."/>
            <person name="Hansel C.M."/>
        </authorList>
    </citation>
    <scope>NUCLEOTIDE SEQUENCE [LARGE SCALE GENOMIC DNA]</scope>
    <source>
        <strain evidence="10 11">AP3s5-JAC2a</strain>
    </source>
</reference>
<dbReference type="PROSITE" id="PS00690">
    <property type="entry name" value="DEAH_ATP_HELICASE"/>
    <property type="match status" value="1"/>
</dbReference>
<feature type="domain" description="Helicase ATP-binding" evidence="8">
    <location>
        <begin position="170"/>
        <end position="345"/>
    </location>
</feature>
<dbReference type="SMART" id="SM00490">
    <property type="entry name" value="HELICc"/>
    <property type="match status" value="1"/>
</dbReference>
<organism evidence="10 11">
    <name type="scientific">Paraphaeosphaeria sporulosa</name>
    <dbReference type="NCBI Taxonomy" id="1460663"/>
    <lineage>
        <taxon>Eukaryota</taxon>
        <taxon>Fungi</taxon>
        <taxon>Dikarya</taxon>
        <taxon>Ascomycota</taxon>
        <taxon>Pezizomycotina</taxon>
        <taxon>Dothideomycetes</taxon>
        <taxon>Pleosporomycetidae</taxon>
        <taxon>Pleosporales</taxon>
        <taxon>Massarineae</taxon>
        <taxon>Didymosphaeriaceae</taxon>
        <taxon>Paraphaeosphaeria</taxon>
    </lineage>
</organism>
<dbReference type="Pfam" id="PF07717">
    <property type="entry name" value="OB_NTP_bind"/>
    <property type="match status" value="1"/>
</dbReference>
<dbReference type="FunFam" id="3.40.50.300:FF:000145">
    <property type="entry name" value="probable ATP-dependent RNA helicase DHX40"/>
    <property type="match status" value="1"/>
</dbReference>
<name>A0A177BVP9_9PLEO</name>
<evidence type="ECO:0000256" key="3">
    <source>
        <dbReference type="ARBA" id="ARBA00022801"/>
    </source>
</evidence>
<keyword evidence="2" id="KW-0547">Nucleotide-binding</keyword>
<dbReference type="InterPro" id="IPR007502">
    <property type="entry name" value="Helicase-assoc_dom"/>
</dbReference>
<dbReference type="GO" id="GO:0005524">
    <property type="term" value="F:ATP binding"/>
    <property type="evidence" value="ECO:0007669"/>
    <property type="project" value="UniProtKB-KW"/>
</dbReference>
<dbReference type="OrthoDB" id="10253254at2759"/>
<dbReference type="PROSITE" id="PS51194">
    <property type="entry name" value="HELICASE_CTER"/>
    <property type="match status" value="1"/>
</dbReference>
<evidence type="ECO:0000259" key="8">
    <source>
        <dbReference type="PROSITE" id="PS51192"/>
    </source>
</evidence>
<dbReference type="InterPro" id="IPR011545">
    <property type="entry name" value="DEAD/DEAH_box_helicase_dom"/>
</dbReference>
<evidence type="ECO:0000256" key="2">
    <source>
        <dbReference type="ARBA" id="ARBA00022741"/>
    </source>
</evidence>
<dbReference type="InParanoid" id="A0A177BVP9"/>
<keyword evidence="4" id="KW-0347">Helicase</keyword>
<dbReference type="InterPro" id="IPR001650">
    <property type="entry name" value="Helicase_C-like"/>
</dbReference>
<keyword evidence="3 10" id="KW-0378">Hydrolase</keyword>
<evidence type="ECO:0000259" key="9">
    <source>
        <dbReference type="PROSITE" id="PS51194"/>
    </source>
</evidence>
<dbReference type="InterPro" id="IPR002464">
    <property type="entry name" value="DNA/RNA_helicase_DEAH_CS"/>
</dbReference>
<dbReference type="SUPFAM" id="SSF52540">
    <property type="entry name" value="P-loop containing nucleoside triphosphate hydrolases"/>
    <property type="match status" value="1"/>
</dbReference>
<keyword evidence="5" id="KW-0067">ATP-binding</keyword>
<dbReference type="GO" id="GO:0000462">
    <property type="term" value="P:maturation of SSU-rRNA from tricistronic rRNA transcript (SSU-rRNA, 5.8S rRNA, LSU-rRNA)"/>
    <property type="evidence" value="ECO:0007669"/>
    <property type="project" value="EnsemblFungi"/>
</dbReference>
<accession>A0A177BVP9</accession>
<dbReference type="GeneID" id="28760462"/>
<dbReference type="GO" id="GO:0045943">
    <property type="term" value="P:positive regulation of transcription by RNA polymerase I"/>
    <property type="evidence" value="ECO:0007669"/>
    <property type="project" value="TreeGrafter"/>
</dbReference>
<dbReference type="CDD" id="cd18791">
    <property type="entry name" value="SF2_C_RHA"/>
    <property type="match status" value="1"/>
</dbReference>
<dbReference type="Pfam" id="PF21010">
    <property type="entry name" value="HA2_C"/>
    <property type="match status" value="1"/>
</dbReference>
<gene>
    <name evidence="10" type="ORF">CC84DRAFT_1156452</name>
</gene>
<evidence type="ECO:0000256" key="7">
    <source>
        <dbReference type="SAM" id="MobiDB-lite"/>
    </source>
</evidence>
<dbReference type="RefSeq" id="XP_018029929.1">
    <property type="nucleotide sequence ID" value="XM_018176976.1"/>
</dbReference>
<dbReference type="Pfam" id="PF00270">
    <property type="entry name" value="DEAD"/>
    <property type="match status" value="1"/>
</dbReference>
<feature type="compositionally biased region" description="Basic and acidic residues" evidence="7">
    <location>
        <begin position="71"/>
        <end position="124"/>
    </location>
</feature>
<protein>
    <recommendedName>
        <fullName evidence="1">RNA helicase</fullName>
        <ecNumber evidence="1">3.6.4.13</ecNumber>
    </recommendedName>
</protein>
<evidence type="ECO:0000313" key="11">
    <source>
        <dbReference type="Proteomes" id="UP000077069"/>
    </source>
</evidence>
<evidence type="ECO:0000256" key="4">
    <source>
        <dbReference type="ARBA" id="ARBA00022806"/>
    </source>
</evidence>
<evidence type="ECO:0000256" key="1">
    <source>
        <dbReference type="ARBA" id="ARBA00012552"/>
    </source>
</evidence>
<dbReference type="Gene3D" id="3.40.50.300">
    <property type="entry name" value="P-loop containing nucleotide triphosphate hydrolases"/>
    <property type="match status" value="2"/>
</dbReference>
<dbReference type="PROSITE" id="PS51192">
    <property type="entry name" value="HELICASE_ATP_BIND_1"/>
    <property type="match status" value="1"/>
</dbReference>
<dbReference type="AlphaFoldDB" id="A0A177BVP9"/>
<evidence type="ECO:0000313" key="10">
    <source>
        <dbReference type="EMBL" id="OAF99563.1"/>
    </source>
</evidence>
<dbReference type="GO" id="GO:0016787">
    <property type="term" value="F:hydrolase activity"/>
    <property type="evidence" value="ECO:0007669"/>
    <property type="project" value="UniProtKB-KW"/>
</dbReference>
<dbReference type="Pfam" id="PF04408">
    <property type="entry name" value="WHD_HA2"/>
    <property type="match status" value="1"/>
</dbReference>
<feature type="region of interest" description="Disordered" evidence="7">
    <location>
        <begin position="1"/>
        <end position="150"/>
    </location>
</feature>
<dbReference type="CDD" id="cd17917">
    <property type="entry name" value="DEXHc_RHA-like"/>
    <property type="match status" value="1"/>
</dbReference>
<feature type="domain" description="Helicase C-terminal" evidence="9">
    <location>
        <begin position="395"/>
        <end position="568"/>
    </location>
</feature>
<dbReference type="PANTHER" id="PTHR18934:SF118">
    <property type="entry name" value="ATP-DEPENDENT RNA HELICASE DHX33"/>
    <property type="match status" value="1"/>
</dbReference>